<name>A0ABQ9DZR5_TEGGR</name>
<dbReference type="Proteomes" id="UP001217089">
    <property type="component" value="Unassembled WGS sequence"/>
</dbReference>
<evidence type="ECO:0000313" key="1">
    <source>
        <dbReference type="EMBL" id="KAJ8298718.1"/>
    </source>
</evidence>
<evidence type="ECO:0000313" key="2">
    <source>
        <dbReference type="Proteomes" id="UP001217089"/>
    </source>
</evidence>
<evidence type="ECO:0008006" key="3">
    <source>
        <dbReference type="Google" id="ProtNLM"/>
    </source>
</evidence>
<dbReference type="EMBL" id="JARBDR010000921">
    <property type="protein sequence ID" value="KAJ8298718.1"/>
    <property type="molecule type" value="Genomic_DNA"/>
</dbReference>
<sequence>MWGWKCRIGDVGFENNGDVGLERNSEVAFENDGDVGWKGMLKGDGGVGSEIEDEVGFDADDSNNFPELLPPEIMRKIIRHTLDSNMTMLGTFNQVPHTFQELTKDYYPFVHIRDTIAGDLGLLNAKKLKISIRRLFNAAGKGSGLALRLKECLKDRKDWWNAWLVLSALSYSRYAISSIFWK</sequence>
<reference evidence="1 2" key="1">
    <citation type="submission" date="2022-12" db="EMBL/GenBank/DDBJ databases">
        <title>Chromosome-level genome of Tegillarca granosa.</title>
        <authorList>
            <person name="Kim J."/>
        </authorList>
    </citation>
    <scope>NUCLEOTIDE SEQUENCE [LARGE SCALE GENOMIC DNA]</scope>
    <source>
        <strain evidence="1">Teg-2019</strain>
        <tissue evidence="1">Adductor muscle</tissue>
    </source>
</reference>
<accession>A0ABQ9DZR5</accession>
<protein>
    <recommendedName>
        <fullName evidence="3">F-box domain-containing protein</fullName>
    </recommendedName>
</protein>
<comment type="caution">
    <text evidence="1">The sequence shown here is derived from an EMBL/GenBank/DDBJ whole genome shotgun (WGS) entry which is preliminary data.</text>
</comment>
<organism evidence="1 2">
    <name type="scientific">Tegillarca granosa</name>
    <name type="common">Malaysian cockle</name>
    <name type="synonym">Anadara granosa</name>
    <dbReference type="NCBI Taxonomy" id="220873"/>
    <lineage>
        <taxon>Eukaryota</taxon>
        <taxon>Metazoa</taxon>
        <taxon>Spiralia</taxon>
        <taxon>Lophotrochozoa</taxon>
        <taxon>Mollusca</taxon>
        <taxon>Bivalvia</taxon>
        <taxon>Autobranchia</taxon>
        <taxon>Pteriomorphia</taxon>
        <taxon>Arcoida</taxon>
        <taxon>Arcoidea</taxon>
        <taxon>Arcidae</taxon>
        <taxon>Tegillarca</taxon>
    </lineage>
</organism>
<feature type="non-terminal residue" evidence="1">
    <location>
        <position position="182"/>
    </location>
</feature>
<gene>
    <name evidence="1" type="ORF">KUTeg_022778</name>
</gene>
<proteinExistence type="predicted"/>
<keyword evidence="2" id="KW-1185">Reference proteome</keyword>